<keyword evidence="3" id="KW-0812">Transmembrane</keyword>
<accession>A0A845DM22</accession>
<evidence type="ECO:0000313" key="5">
    <source>
        <dbReference type="EMBL" id="MYL18540.1"/>
    </source>
</evidence>
<organism evidence="5 6">
    <name type="scientific">Halobacillus litoralis</name>
    <dbReference type="NCBI Taxonomy" id="45668"/>
    <lineage>
        <taxon>Bacteria</taxon>
        <taxon>Bacillati</taxon>
        <taxon>Bacillota</taxon>
        <taxon>Bacilli</taxon>
        <taxon>Bacillales</taxon>
        <taxon>Bacillaceae</taxon>
        <taxon>Halobacillus</taxon>
    </lineage>
</organism>
<evidence type="ECO:0000256" key="3">
    <source>
        <dbReference type="SAM" id="Phobius"/>
    </source>
</evidence>
<dbReference type="InterPro" id="IPR004089">
    <property type="entry name" value="MCPsignal_dom"/>
</dbReference>
<feature type="transmembrane region" description="Helical" evidence="3">
    <location>
        <begin position="120"/>
        <end position="137"/>
    </location>
</feature>
<protein>
    <recommendedName>
        <fullName evidence="4">Methyl-accepting transducer domain-containing protein</fullName>
    </recommendedName>
</protein>
<feature type="domain" description="Methyl-accepting transducer" evidence="4">
    <location>
        <begin position="239"/>
        <end position="475"/>
    </location>
</feature>
<dbReference type="Pfam" id="PF00015">
    <property type="entry name" value="MCPsignal"/>
    <property type="match status" value="1"/>
</dbReference>
<keyword evidence="1 2" id="KW-0807">Transducer</keyword>
<dbReference type="EMBL" id="WMET01000001">
    <property type="protein sequence ID" value="MYL18540.1"/>
    <property type="molecule type" value="Genomic_DNA"/>
</dbReference>
<dbReference type="PROSITE" id="PS50111">
    <property type="entry name" value="CHEMOTAXIS_TRANSDUC_2"/>
    <property type="match status" value="1"/>
</dbReference>
<keyword evidence="3" id="KW-0472">Membrane</keyword>
<dbReference type="Gene3D" id="1.10.287.950">
    <property type="entry name" value="Methyl-accepting chemotaxis protein"/>
    <property type="match status" value="1"/>
</dbReference>
<dbReference type="SUPFAM" id="SSF58104">
    <property type="entry name" value="Methyl-accepting chemotaxis protein (MCP) signaling domain"/>
    <property type="match status" value="1"/>
</dbReference>
<feature type="transmembrane region" description="Helical" evidence="3">
    <location>
        <begin position="71"/>
        <end position="90"/>
    </location>
</feature>
<sequence length="540" mass="61208">MFKKMKMIWIWSILENMNQVERKRYVLHKKNRTMLLFSAVGLALMVLIHIIHRNRMHHWSAPEFSAYTPYLYTYMAVPLLLFISASVLYYKNKTHQALPWIHSLLFTFISIGMITNGEGMVVYHFSIFLVVALAAFYDRLELLGLMTIIFALFHFGAMFTGTEFFYGTSDYTWFMFAVHAVYLLLTSAGTSYQIVLKNNHVQALQRLTDRKQEDTHVMLNHLYTVSDALQETIAHLESSSAKSTQSFRVVEGLMETRQHHGKRQVAEADKNALAVSGIHASIEQMNENLRAVLKRAGDTYETTKEGGRYLEQISSHLDNTESSIHKTSGTIRKLSHSSKEITEITSAIAAITDRTKMLAINAAIEAARAGEHGKGFSVVAGEVQNLAQQSEKAAGQIFSIVDTIQSSIQEADEQAEVGIERMETSQKHLKILTDHLHKILQQSDEVKKETTEIQSFSHHLIESANTLSYSFDNLLAFTKEGKDQNEQMLKASKDQLFTIQTMAGEVSQLADLISDIQRITRDMDNSREDRIGRTELEVVS</sequence>
<feature type="transmembrane region" description="Helical" evidence="3">
    <location>
        <begin position="33"/>
        <end position="51"/>
    </location>
</feature>
<evidence type="ECO:0000313" key="6">
    <source>
        <dbReference type="Proteomes" id="UP000460949"/>
    </source>
</evidence>
<evidence type="ECO:0000256" key="1">
    <source>
        <dbReference type="ARBA" id="ARBA00023224"/>
    </source>
</evidence>
<evidence type="ECO:0000256" key="2">
    <source>
        <dbReference type="PROSITE-ProRule" id="PRU00284"/>
    </source>
</evidence>
<dbReference type="PANTHER" id="PTHR32089:SF112">
    <property type="entry name" value="LYSOZYME-LIKE PROTEIN-RELATED"/>
    <property type="match status" value="1"/>
</dbReference>
<comment type="caution">
    <text evidence="5">The sequence shown here is derived from an EMBL/GenBank/DDBJ whole genome shotgun (WGS) entry which is preliminary data.</text>
</comment>
<proteinExistence type="predicted"/>
<dbReference type="AlphaFoldDB" id="A0A845DM22"/>
<feature type="transmembrane region" description="Helical" evidence="3">
    <location>
        <begin position="173"/>
        <end position="196"/>
    </location>
</feature>
<feature type="transmembrane region" description="Helical" evidence="3">
    <location>
        <begin position="97"/>
        <end position="114"/>
    </location>
</feature>
<dbReference type="GO" id="GO:0016020">
    <property type="term" value="C:membrane"/>
    <property type="evidence" value="ECO:0007669"/>
    <property type="project" value="InterPro"/>
</dbReference>
<gene>
    <name evidence="5" type="ORF">GLW04_01490</name>
</gene>
<reference evidence="5 6" key="1">
    <citation type="submission" date="2019-11" db="EMBL/GenBank/DDBJ databases">
        <title>Genome sequences of 17 halophilic strains isolated from different environments.</title>
        <authorList>
            <person name="Furrow R.E."/>
        </authorList>
    </citation>
    <scope>NUCLEOTIDE SEQUENCE [LARGE SCALE GENOMIC DNA]</scope>
    <source>
        <strain evidence="5 6">22511_23_Filter</strain>
    </source>
</reference>
<dbReference type="Proteomes" id="UP000460949">
    <property type="component" value="Unassembled WGS sequence"/>
</dbReference>
<keyword evidence="3" id="KW-1133">Transmembrane helix</keyword>
<dbReference type="GO" id="GO:0007165">
    <property type="term" value="P:signal transduction"/>
    <property type="evidence" value="ECO:0007669"/>
    <property type="project" value="UniProtKB-KW"/>
</dbReference>
<dbReference type="PANTHER" id="PTHR32089">
    <property type="entry name" value="METHYL-ACCEPTING CHEMOTAXIS PROTEIN MCPB"/>
    <property type="match status" value="1"/>
</dbReference>
<evidence type="ECO:0000259" key="4">
    <source>
        <dbReference type="PROSITE" id="PS50111"/>
    </source>
</evidence>
<feature type="transmembrane region" description="Helical" evidence="3">
    <location>
        <begin position="142"/>
        <end position="161"/>
    </location>
</feature>
<name>A0A845DM22_9BACI</name>
<dbReference type="SMART" id="SM00283">
    <property type="entry name" value="MA"/>
    <property type="match status" value="1"/>
</dbReference>